<name>A0A1G7XJP8_9MICO</name>
<dbReference type="GO" id="GO:0003824">
    <property type="term" value="F:catalytic activity"/>
    <property type="evidence" value="ECO:0007669"/>
    <property type="project" value="InterPro"/>
</dbReference>
<evidence type="ECO:0000313" key="2">
    <source>
        <dbReference type="EMBL" id="SDG84428.1"/>
    </source>
</evidence>
<gene>
    <name evidence="2" type="ORF">SAMN04489810_1448</name>
</gene>
<evidence type="ECO:0000313" key="3">
    <source>
        <dbReference type="Proteomes" id="UP000199009"/>
    </source>
</evidence>
<dbReference type="EMBL" id="LT629692">
    <property type="protein sequence ID" value="SDG84428.1"/>
    <property type="molecule type" value="Genomic_DNA"/>
</dbReference>
<dbReference type="Proteomes" id="UP000199009">
    <property type="component" value="Chromosome I"/>
</dbReference>
<keyword evidence="3" id="KW-1185">Reference proteome</keyword>
<dbReference type="AlphaFoldDB" id="A0A1G7XJP8"/>
<dbReference type="STRING" id="370764.SAMN04489810_1448"/>
<dbReference type="SUPFAM" id="SSF52096">
    <property type="entry name" value="ClpP/crotonase"/>
    <property type="match status" value="1"/>
</dbReference>
<sequence>MSAFETLSVRVEDRVATITISSPPMNLIGGRMLPELDEATDALASDPDVMVVILKSSTPGFFIGHAKFGDIAQLTNDVVPETLETTPRGVVHVVTERLRIMDKLTIAQVEGRATGGGAALALACDLRYGALGKAVFNSFGVSLATGLGGGASQYLPRVVGVSRALELILGAYDLDAETADRWGYLTRAFPAETIDENVRAIATRIASYSPEVIRQTRRLVASALDGTIEEGLRDEAFVFQQFVGTDDAVHGISRLLQLGGETIEGESNLGELLGQIELKRTDATHEQA</sequence>
<organism evidence="2 3">
    <name type="scientific">Microbacterium pygmaeum</name>
    <dbReference type="NCBI Taxonomy" id="370764"/>
    <lineage>
        <taxon>Bacteria</taxon>
        <taxon>Bacillati</taxon>
        <taxon>Actinomycetota</taxon>
        <taxon>Actinomycetes</taxon>
        <taxon>Micrococcales</taxon>
        <taxon>Microbacteriaceae</taxon>
        <taxon>Microbacterium</taxon>
    </lineage>
</organism>
<dbReference type="InterPro" id="IPR029045">
    <property type="entry name" value="ClpP/crotonase-like_dom_sf"/>
</dbReference>
<evidence type="ECO:0000256" key="1">
    <source>
        <dbReference type="RuleBase" id="RU003707"/>
    </source>
</evidence>
<dbReference type="Pfam" id="PF00378">
    <property type="entry name" value="ECH_1"/>
    <property type="match status" value="1"/>
</dbReference>
<dbReference type="PANTHER" id="PTHR43459">
    <property type="entry name" value="ENOYL-COA HYDRATASE"/>
    <property type="match status" value="1"/>
</dbReference>
<dbReference type="PANTHER" id="PTHR43459:SF1">
    <property type="entry name" value="EG:BACN32G11.4 PROTEIN"/>
    <property type="match status" value="1"/>
</dbReference>
<comment type="similarity">
    <text evidence="1">Belongs to the enoyl-CoA hydratase/isomerase family.</text>
</comment>
<dbReference type="CDD" id="cd06558">
    <property type="entry name" value="crotonase-like"/>
    <property type="match status" value="1"/>
</dbReference>
<dbReference type="InterPro" id="IPR018376">
    <property type="entry name" value="Enoyl-CoA_hyd/isom_CS"/>
</dbReference>
<reference evidence="2 3" key="1">
    <citation type="submission" date="2016-10" db="EMBL/GenBank/DDBJ databases">
        <authorList>
            <person name="de Groot N.N."/>
        </authorList>
    </citation>
    <scope>NUCLEOTIDE SEQUENCE [LARGE SCALE GENOMIC DNA]</scope>
    <source>
        <strain evidence="2 3">DSM 23142</strain>
    </source>
</reference>
<dbReference type="InterPro" id="IPR001753">
    <property type="entry name" value="Enoyl-CoA_hydra/iso"/>
</dbReference>
<dbReference type="Gene3D" id="3.90.226.10">
    <property type="entry name" value="2-enoyl-CoA Hydratase, Chain A, domain 1"/>
    <property type="match status" value="1"/>
</dbReference>
<dbReference type="PROSITE" id="PS00166">
    <property type="entry name" value="ENOYL_COA_HYDRATASE"/>
    <property type="match status" value="1"/>
</dbReference>
<accession>A0A1G7XJP8</accession>
<proteinExistence type="inferred from homology"/>
<protein>
    <submittedName>
        <fullName evidence="2">Enoyl-CoA hydratase/carnithine racemase</fullName>
    </submittedName>
</protein>